<feature type="region of interest" description="Disordered" evidence="1">
    <location>
        <begin position="16"/>
        <end position="43"/>
    </location>
</feature>
<proteinExistence type="predicted"/>
<organism>
    <name type="scientific">Ixodes scapularis</name>
    <name type="common">Black-legged tick</name>
    <name type="synonym">Deer tick</name>
    <dbReference type="NCBI Taxonomy" id="6945"/>
    <lineage>
        <taxon>Eukaryota</taxon>
        <taxon>Metazoa</taxon>
        <taxon>Ecdysozoa</taxon>
        <taxon>Arthropoda</taxon>
        <taxon>Chelicerata</taxon>
        <taxon>Arachnida</taxon>
        <taxon>Acari</taxon>
        <taxon>Parasitiformes</taxon>
        <taxon>Ixodida</taxon>
        <taxon>Ixodoidea</taxon>
        <taxon>Ixodidae</taxon>
        <taxon>Ixodinae</taxon>
        <taxon>Ixodes</taxon>
    </lineage>
</organism>
<dbReference type="PaxDb" id="6945-B7P117"/>
<dbReference type="EMBL" id="ABJB010435491">
    <property type="status" value="NOT_ANNOTATED_CDS"/>
    <property type="molecule type" value="Genomic_DNA"/>
</dbReference>
<dbReference type="Proteomes" id="UP000001555">
    <property type="component" value="Unassembled WGS sequence"/>
</dbReference>
<dbReference type="InParanoid" id="B7P117"/>
<evidence type="ECO:0000313" key="2">
    <source>
        <dbReference type="EMBL" id="EEC00289.1"/>
    </source>
</evidence>
<evidence type="ECO:0000313" key="3">
    <source>
        <dbReference type="EnsemblMetazoa" id="ISCW000053-PA"/>
    </source>
</evidence>
<feature type="region of interest" description="Disordered" evidence="1">
    <location>
        <begin position="150"/>
        <end position="193"/>
    </location>
</feature>
<evidence type="ECO:0000256" key="1">
    <source>
        <dbReference type="SAM" id="MobiDB-lite"/>
    </source>
</evidence>
<dbReference type="VEuPathDB" id="VectorBase:ISCW000053"/>
<accession>B7P117</accession>
<dbReference type="EMBL" id="DS614048">
    <property type="protein sequence ID" value="EEC00289.1"/>
    <property type="molecule type" value="Genomic_DNA"/>
</dbReference>
<dbReference type="VEuPathDB" id="VectorBase:ISCI000053"/>
<dbReference type="HOGENOM" id="CLU_883625_0_0_1"/>
<feature type="compositionally biased region" description="Basic and acidic residues" evidence="1">
    <location>
        <begin position="110"/>
        <end position="122"/>
    </location>
</feature>
<feature type="region of interest" description="Disordered" evidence="1">
    <location>
        <begin position="65"/>
        <end position="122"/>
    </location>
</feature>
<evidence type="ECO:0000313" key="4">
    <source>
        <dbReference type="Proteomes" id="UP000001555"/>
    </source>
</evidence>
<dbReference type="EnsemblMetazoa" id="ISCW000053-RA">
    <property type="protein sequence ID" value="ISCW000053-PA"/>
    <property type="gene ID" value="ISCW000053"/>
</dbReference>
<sequence>MVYAPEGRAAAPAMTREFRPGGGLGEDACSRSVSSPAQRDGSWAPRLPNWARLIYAAACMRTGTPTTALEGVPPRELVNSGPKRRQGRERDRQALLVGAPEEGVPRPTTRSREFPRTAALDRGRAARLLGPGGACAGPARRASAPLTWAPTGTCMRQGATHRPGDKDRATAPECRRRSGVGAPRRGQATATPCRPRVPTRVLARTRPVPSGGLTVKLSAVPPREERGSAQELPWARGSSLQLRCPASGETPARAPCPPAGPSRCTFLLDTRKARERAGWRNLGITWLPLLRPGILGPSSVSFLELWKFRKSSSGV</sequence>
<reference evidence="3" key="2">
    <citation type="submission" date="2020-05" db="UniProtKB">
        <authorList>
            <consortium name="EnsemblMetazoa"/>
        </authorList>
    </citation>
    <scope>IDENTIFICATION</scope>
    <source>
        <strain evidence="3">wikel</strain>
    </source>
</reference>
<gene>
    <name evidence="2" type="ORF">IscW_ISCW000053</name>
</gene>
<dbReference type="AlphaFoldDB" id="B7P117"/>
<feature type="compositionally biased region" description="Basic and acidic residues" evidence="1">
    <location>
        <begin position="162"/>
        <end position="176"/>
    </location>
</feature>
<reference evidence="2 4" key="1">
    <citation type="submission" date="2008-03" db="EMBL/GenBank/DDBJ databases">
        <title>Annotation of Ixodes scapularis.</title>
        <authorList>
            <consortium name="Ixodes scapularis Genome Project Consortium"/>
            <person name="Caler E."/>
            <person name="Hannick L.I."/>
            <person name="Bidwell S."/>
            <person name="Joardar V."/>
            <person name="Thiagarajan M."/>
            <person name="Amedeo P."/>
            <person name="Galinsky K.J."/>
            <person name="Schobel S."/>
            <person name="Inman J."/>
            <person name="Hostetler J."/>
            <person name="Miller J."/>
            <person name="Hammond M."/>
            <person name="Megy K."/>
            <person name="Lawson D."/>
            <person name="Kodira C."/>
            <person name="Sutton G."/>
            <person name="Meyer J."/>
            <person name="Hill C.A."/>
            <person name="Birren B."/>
            <person name="Nene V."/>
            <person name="Collins F."/>
            <person name="Alarcon-Chaidez F."/>
            <person name="Wikel S."/>
            <person name="Strausberg R."/>
        </authorList>
    </citation>
    <scope>NUCLEOTIDE SEQUENCE [LARGE SCALE GENOMIC DNA]</scope>
    <source>
        <strain evidence="4">Wikel</strain>
        <strain evidence="2">Wikel colony</strain>
    </source>
</reference>
<protein>
    <submittedName>
        <fullName evidence="2 3">Uncharacterized protein</fullName>
    </submittedName>
</protein>
<keyword evidence="4" id="KW-1185">Reference proteome</keyword>
<name>B7P117_IXOSC</name>